<evidence type="ECO:0000313" key="13">
    <source>
        <dbReference type="Proteomes" id="UP000469558"/>
    </source>
</evidence>
<name>A0A8T9BSQ2_9HELO</name>
<dbReference type="GO" id="GO:0005737">
    <property type="term" value="C:cytoplasm"/>
    <property type="evidence" value="ECO:0007669"/>
    <property type="project" value="TreeGrafter"/>
</dbReference>
<feature type="modified residue" description="N6-(pyridoxal phosphate)lysine" evidence="10">
    <location>
        <position position="58"/>
    </location>
</feature>
<gene>
    <name evidence="12" type="primary">spe-1_0</name>
    <name evidence="12" type="ORF">LSUE1_G008552</name>
</gene>
<accession>A0A8T9BSQ2</accession>
<feature type="domain" description="Orn/DAP/Arg decarboxylase 2 N-terminal" evidence="11">
    <location>
        <begin position="35"/>
        <end position="265"/>
    </location>
</feature>
<comment type="caution">
    <text evidence="12">The sequence shown here is derived from an EMBL/GenBank/DDBJ whole genome shotgun (WGS) entry which is preliminary data.</text>
</comment>
<evidence type="ECO:0000256" key="9">
    <source>
        <dbReference type="ARBA" id="ARBA00049127"/>
    </source>
</evidence>
<dbReference type="InterPro" id="IPR029066">
    <property type="entry name" value="PLP-binding_barrel"/>
</dbReference>
<dbReference type="InterPro" id="IPR022644">
    <property type="entry name" value="De-COase2_N"/>
</dbReference>
<dbReference type="Pfam" id="PF02784">
    <property type="entry name" value="Orn_Arg_deC_N"/>
    <property type="match status" value="1"/>
</dbReference>
<evidence type="ECO:0000256" key="3">
    <source>
        <dbReference type="ARBA" id="ARBA00022793"/>
    </source>
</evidence>
<dbReference type="InterPro" id="IPR022653">
    <property type="entry name" value="De-COase2_pyr-phos_BS"/>
</dbReference>
<keyword evidence="3" id="KW-0210">Decarboxylase</keyword>
<dbReference type="FunFam" id="3.20.20.10:FF:000005">
    <property type="entry name" value="Ornithine decarboxylase"/>
    <property type="match status" value="1"/>
</dbReference>
<evidence type="ECO:0000256" key="6">
    <source>
        <dbReference type="ARBA" id="ARBA00034115"/>
    </source>
</evidence>
<comment type="similarity">
    <text evidence="2">Belongs to the Orn/Lys/Arg decarboxylase class-II family.</text>
</comment>
<comment type="cofactor">
    <cofactor evidence="1 10">
        <name>pyridoxal 5'-phosphate</name>
        <dbReference type="ChEBI" id="CHEBI:597326"/>
    </cofactor>
</comment>
<dbReference type="GO" id="GO:0033387">
    <property type="term" value="P:putrescine biosynthetic process from arginine, via ornithine"/>
    <property type="evidence" value="ECO:0007669"/>
    <property type="project" value="TreeGrafter"/>
</dbReference>
<dbReference type="EC" id="4.1.1.17" evidence="7"/>
<sequence>MRGLTPQVQQIVQKTIRAQEASSAETKPFFVADLTKVEEMYEQWTVELPRVKPYYAVKCNLDRELIQTLDSLGAGFDCASINEIQHVINLDISPSRILFSNPIKSPASLRYAREVGVQILTFDNSDELSKIRTHYPKALLLFRILVNDHASVTPLGSKFGATICSAGKLLRQAVDLNLQIVGVTFHVGSGSMDPDAWAEAIKEALPVFELVAMNDIHGPPLKILNIGGGFTPENFPLATERIRARLKASVPDDVEIFAEPGRLFASHAFTLTAQVIGKRSQDEATSHDCGTGRLYLNDGVYGNFMNAVFEKPSYQPIAVVKAYDTYPQIGQGEFVYSLWGPTCDSSDCISKSVVFDRDVQVGDWLVFENMGAYTDACQTKFNGFGESAATQYLPVSR</sequence>
<evidence type="ECO:0000256" key="10">
    <source>
        <dbReference type="PIRSR" id="PIRSR600183-50"/>
    </source>
</evidence>
<evidence type="ECO:0000313" key="12">
    <source>
        <dbReference type="EMBL" id="TVY59537.1"/>
    </source>
</evidence>
<feature type="active site" description="Proton donor" evidence="10">
    <location>
        <position position="343"/>
    </location>
</feature>
<dbReference type="InterPro" id="IPR000183">
    <property type="entry name" value="Orn/DAP/Arg_de-COase"/>
</dbReference>
<keyword evidence="13" id="KW-1185">Reference proteome</keyword>
<dbReference type="PANTHER" id="PTHR11482">
    <property type="entry name" value="ARGININE/DIAMINOPIMELATE/ORNITHINE DECARBOXYLASE"/>
    <property type="match status" value="1"/>
</dbReference>
<comment type="catalytic activity">
    <reaction evidence="9">
        <text>L-ornithine + H(+) = putrescine + CO2</text>
        <dbReference type="Rhea" id="RHEA:22964"/>
        <dbReference type="ChEBI" id="CHEBI:15378"/>
        <dbReference type="ChEBI" id="CHEBI:16526"/>
        <dbReference type="ChEBI" id="CHEBI:46911"/>
        <dbReference type="ChEBI" id="CHEBI:326268"/>
        <dbReference type="EC" id="4.1.1.17"/>
    </reaction>
</comment>
<evidence type="ECO:0000256" key="1">
    <source>
        <dbReference type="ARBA" id="ARBA00001933"/>
    </source>
</evidence>
<evidence type="ECO:0000256" key="2">
    <source>
        <dbReference type="ARBA" id="ARBA00008872"/>
    </source>
</evidence>
<dbReference type="PANTHER" id="PTHR11482:SF6">
    <property type="entry name" value="ORNITHINE DECARBOXYLASE 1-RELATED"/>
    <property type="match status" value="1"/>
</dbReference>
<dbReference type="PRINTS" id="PR01182">
    <property type="entry name" value="ORNDCRBXLASE"/>
</dbReference>
<dbReference type="SUPFAM" id="SSF51419">
    <property type="entry name" value="PLP-binding barrel"/>
    <property type="match status" value="1"/>
</dbReference>
<dbReference type="SUPFAM" id="SSF50621">
    <property type="entry name" value="Alanine racemase C-terminal domain-like"/>
    <property type="match status" value="1"/>
</dbReference>
<keyword evidence="4 10" id="KW-0663">Pyridoxal phosphate</keyword>
<dbReference type="CDD" id="cd00622">
    <property type="entry name" value="PLPDE_III_ODC"/>
    <property type="match status" value="1"/>
</dbReference>
<dbReference type="OrthoDB" id="5034579at2759"/>
<evidence type="ECO:0000259" key="11">
    <source>
        <dbReference type="Pfam" id="PF02784"/>
    </source>
</evidence>
<dbReference type="Gene3D" id="3.20.20.10">
    <property type="entry name" value="Alanine racemase"/>
    <property type="match status" value="1"/>
</dbReference>
<keyword evidence="5" id="KW-0456">Lyase</keyword>
<dbReference type="InterPro" id="IPR009006">
    <property type="entry name" value="Ala_racemase/Decarboxylase_C"/>
</dbReference>
<evidence type="ECO:0000256" key="5">
    <source>
        <dbReference type="ARBA" id="ARBA00023239"/>
    </source>
</evidence>
<dbReference type="EMBL" id="QGMK01002342">
    <property type="protein sequence ID" value="TVY59537.1"/>
    <property type="molecule type" value="Genomic_DNA"/>
</dbReference>
<dbReference type="Gene3D" id="2.40.37.10">
    <property type="entry name" value="Lyase, Ornithine Decarboxylase, Chain A, domain 1"/>
    <property type="match status" value="1"/>
</dbReference>
<evidence type="ECO:0000256" key="8">
    <source>
        <dbReference type="ARBA" id="ARBA00046672"/>
    </source>
</evidence>
<dbReference type="InterPro" id="IPR002433">
    <property type="entry name" value="Orn_de-COase"/>
</dbReference>
<evidence type="ECO:0000256" key="4">
    <source>
        <dbReference type="ARBA" id="ARBA00022898"/>
    </source>
</evidence>
<organism evidence="12 13">
    <name type="scientific">Lachnellula suecica</name>
    <dbReference type="NCBI Taxonomy" id="602035"/>
    <lineage>
        <taxon>Eukaryota</taxon>
        <taxon>Fungi</taxon>
        <taxon>Dikarya</taxon>
        <taxon>Ascomycota</taxon>
        <taxon>Pezizomycotina</taxon>
        <taxon>Leotiomycetes</taxon>
        <taxon>Helotiales</taxon>
        <taxon>Lachnaceae</taxon>
        <taxon>Lachnellula</taxon>
    </lineage>
</organism>
<comment type="subunit">
    <text evidence="8">Homodimer. Only the dimer is catalytically active, as the active sites are constructed of residues from both monomers.</text>
</comment>
<dbReference type="AlphaFoldDB" id="A0A8T9BSQ2"/>
<dbReference type="PROSITE" id="PS00878">
    <property type="entry name" value="ODR_DC_2_1"/>
    <property type="match status" value="1"/>
</dbReference>
<protein>
    <recommendedName>
        <fullName evidence="7">ornithine decarboxylase</fullName>
        <ecNumber evidence="7">4.1.1.17</ecNumber>
    </recommendedName>
</protein>
<comment type="pathway">
    <text evidence="6">Amine and polyamine biosynthesis; putrescine biosynthesis via L-ornithine pathway; putrescine from L-ornithine: step 1/1.</text>
</comment>
<evidence type="ECO:0000256" key="7">
    <source>
        <dbReference type="ARBA" id="ARBA00034138"/>
    </source>
</evidence>
<dbReference type="PRINTS" id="PR01179">
    <property type="entry name" value="ODADCRBXLASE"/>
</dbReference>
<proteinExistence type="inferred from homology"/>
<reference evidence="12 13" key="1">
    <citation type="submission" date="2018-05" db="EMBL/GenBank/DDBJ databases">
        <title>Genome sequencing and assembly of the regulated plant pathogen Lachnellula willkommii and related sister species for the development of diagnostic species identification markers.</title>
        <authorList>
            <person name="Giroux E."/>
            <person name="Bilodeau G."/>
        </authorList>
    </citation>
    <scope>NUCLEOTIDE SEQUENCE [LARGE SCALE GENOMIC DNA]</scope>
    <source>
        <strain evidence="12 13">CBS 268.59</strain>
    </source>
</reference>
<dbReference type="GO" id="GO:0004586">
    <property type="term" value="F:ornithine decarboxylase activity"/>
    <property type="evidence" value="ECO:0007669"/>
    <property type="project" value="UniProtKB-EC"/>
</dbReference>
<dbReference type="Proteomes" id="UP000469558">
    <property type="component" value="Unassembled WGS sequence"/>
</dbReference>